<gene>
    <name evidence="3" type="ORF">SAMN05660923_00307</name>
</gene>
<accession>A0A1H2R7S2</accession>
<dbReference type="InterPro" id="IPR027363">
    <property type="entry name" value="M1Pi_N"/>
</dbReference>
<dbReference type="GO" id="GO:0046523">
    <property type="term" value="F:S-methyl-5-thioribose-1-phosphate isomerase activity"/>
    <property type="evidence" value="ECO:0007669"/>
    <property type="project" value="TreeGrafter"/>
</dbReference>
<dbReference type="SUPFAM" id="SSF100950">
    <property type="entry name" value="NagB/RpiA/CoA transferase-like"/>
    <property type="match status" value="1"/>
</dbReference>
<dbReference type="EMBL" id="FNNG01000001">
    <property type="protein sequence ID" value="SDW15248.1"/>
    <property type="molecule type" value="Genomic_DNA"/>
</dbReference>
<dbReference type="GO" id="GO:0019509">
    <property type="term" value="P:L-methionine salvage from methylthioadenosine"/>
    <property type="evidence" value="ECO:0007669"/>
    <property type="project" value="TreeGrafter"/>
</dbReference>
<keyword evidence="2 3" id="KW-0413">Isomerase</keyword>
<dbReference type="NCBIfam" id="NF004326">
    <property type="entry name" value="PRK05720.1"/>
    <property type="match status" value="1"/>
</dbReference>
<keyword evidence="4" id="KW-1185">Reference proteome</keyword>
<evidence type="ECO:0000313" key="4">
    <source>
        <dbReference type="Proteomes" id="UP000198828"/>
    </source>
</evidence>
<dbReference type="Pfam" id="PF01008">
    <property type="entry name" value="IF-2B"/>
    <property type="match status" value="1"/>
</dbReference>
<comment type="similarity">
    <text evidence="1">Belongs to the eIF-2B alpha/beta/delta subunits family. MtnA subfamily.</text>
</comment>
<dbReference type="AlphaFoldDB" id="A0A1H2R7S2"/>
<dbReference type="InterPro" id="IPR000649">
    <property type="entry name" value="IF-2B-related"/>
</dbReference>
<dbReference type="OrthoDB" id="9803436at2"/>
<dbReference type="RefSeq" id="WP_093750141.1">
    <property type="nucleotide sequence ID" value="NZ_BSYN01000001.1"/>
</dbReference>
<dbReference type="InterPro" id="IPR011559">
    <property type="entry name" value="Initiation_fac_2B_a/b/d"/>
</dbReference>
<sequence length="345" mass="38894">MERLDKDLAFMLRYENIAWYEDGKVKILDRRVYPIKVEFVICENHKEVAKAIKDMVTQSGGPYMAAGMGMALAAYEVKDRPKVEIMNYLKEAAYTLSHARPTTAKRMELIVNECLKVAEKAIESGGKIDEAIFNHTLQTVNERYKRTDKIAKSLVEQFPDEGCIMTQCFAESVVGLMLRQAKIKGKNIKLICPETRPYFQGARLTASVAYEQGFDVTIITDNMPAYVMKKKGVSLFTSAADVISLDGYVVNKIGTFQIAMAAHYYGIPYFVTGTPDKGVEKVSSVEIEERDGNYVLEVLGRRIAMDGVKGYYPLFDITPPEFVSGVVTDKGIYSPYDLKNYYRED</sequence>
<name>A0A1H2R7S2_9FIRM</name>
<evidence type="ECO:0000256" key="2">
    <source>
        <dbReference type="ARBA" id="ARBA00023235"/>
    </source>
</evidence>
<proteinExistence type="inferred from homology"/>
<dbReference type="Gene3D" id="3.40.50.10470">
    <property type="entry name" value="Translation initiation factor eif-2b, domain 2"/>
    <property type="match status" value="1"/>
</dbReference>
<dbReference type="Gene3D" id="1.20.120.420">
    <property type="entry name" value="translation initiation factor eif-2b, domain 1"/>
    <property type="match status" value="1"/>
</dbReference>
<organism evidence="3 4">
    <name type="scientific">Tepidimicrobium xylanilyticum</name>
    <dbReference type="NCBI Taxonomy" id="1123352"/>
    <lineage>
        <taxon>Bacteria</taxon>
        <taxon>Bacillati</taxon>
        <taxon>Bacillota</taxon>
        <taxon>Tissierellia</taxon>
        <taxon>Tissierellales</taxon>
        <taxon>Tepidimicrobiaceae</taxon>
        <taxon>Tepidimicrobium</taxon>
    </lineage>
</organism>
<dbReference type="InterPro" id="IPR037171">
    <property type="entry name" value="NagB/RpiA_transferase-like"/>
</dbReference>
<reference evidence="3 4" key="1">
    <citation type="submission" date="2016-10" db="EMBL/GenBank/DDBJ databases">
        <authorList>
            <person name="de Groot N.N."/>
        </authorList>
    </citation>
    <scope>NUCLEOTIDE SEQUENCE [LARGE SCALE GENOMIC DNA]</scope>
    <source>
        <strain evidence="3 4">DSM 23310</strain>
    </source>
</reference>
<evidence type="ECO:0000313" key="3">
    <source>
        <dbReference type="EMBL" id="SDW15248.1"/>
    </source>
</evidence>
<dbReference type="PANTHER" id="PTHR43475">
    <property type="entry name" value="METHYLTHIORIBOSE-1-PHOSPHATE ISOMERASE"/>
    <property type="match status" value="1"/>
</dbReference>
<dbReference type="PANTHER" id="PTHR43475:SF1">
    <property type="entry name" value="METHYLTHIORIBOSE-1-PHOSPHATE ISOMERASE"/>
    <property type="match status" value="1"/>
</dbReference>
<evidence type="ECO:0000256" key="1">
    <source>
        <dbReference type="ARBA" id="ARBA00009117"/>
    </source>
</evidence>
<dbReference type="Proteomes" id="UP000198828">
    <property type="component" value="Unassembled WGS sequence"/>
</dbReference>
<dbReference type="NCBIfam" id="TIGR00524">
    <property type="entry name" value="eIF-2B_rel"/>
    <property type="match status" value="1"/>
</dbReference>
<dbReference type="InterPro" id="IPR042529">
    <property type="entry name" value="IF_2B-like_C"/>
</dbReference>
<protein>
    <submittedName>
        <fullName evidence="3">Methylthioribose-1-phosphate isomerase</fullName>
    </submittedName>
</protein>